<evidence type="ECO:0000256" key="1">
    <source>
        <dbReference type="SAM" id="SignalP"/>
    </source>
</evidence>
<reference evidence="2 3" key="1">
    <citation type="submission" date="2024-02" db="EMBL/GenBank/DDBJ databases">
        <title>Chromosome-scale genome assembly of the rough periwinkle Littorina saxatilis.</title>
        <authorList>
            <person name="De Jode A."/>
            <person name="Faria R."/>
            <person name="Formenti G."/>
            <person name="Sims Y."/>
            <person name="Smith T.P."/>
            <person name="Tracey A."/>
            <person name="Wood J.M.D."/>
            <person name="Zagrodzka Z.B."/>
            <person name="Johannesson K."/>
            <person name="Butlin R.K."/>
            <person name="Leder E.H."/>
        </authorList>
    </citation>
    <scope>NUCLEOTIDE SEQUENCE [LARGE SCALE GENOMIC DNA]</scope>
    <source>
        <strain evidence="2">Snail1</strain>
        <tissue evidence="2">Muscle</tissue>
    </source>
</reference>
<feature type="chain" id="PRO_5042869483" description="Secreted protein" evidence="1">
    <location>
        <begin position="23"/>
        <end position="103"/>
    </location>
</feature>
<dbReference type="AlphaFoldDB" id="A0AAN9G8G5"/>
<evidence type="ECO:0008006" key="4">
    <source>
        <dbReference type="Google" id="ProtNLM"/>
    </source>
</evidence>
<sequence length="103" mass="11514">MIPVPSFVQLLCLATVLILSSAQVSSSAQSRASAHPSRGWLPMRTRRTMIDNRITTFPQSPQPYTREVSPEASDMGESIMDEFLIFLTLKDAGLLDLCLKFKR</sequence>
<protein>
    <recommendedName>
        <fullName evidence="4">Secreted protein</fullName>
    </recommendedName>
</protein>
<evidence type="ECO:0000313" key="3">
    <source>
        <dbReference type="Proteomes" id="UP001374579"/>
    </source>
</evidence>
<gene>
    <name evidence="2" type="ORF">V1264_003350</name>
</gene>
<dbReference type="Proteomes" id="UP001374579">
    <property type="component" value="Unassembled WGS sequence"/>
</dbReference>
<proteinExistence type="predicted"/>
<organism evidence="2 3">
    <name type="scientific">Littorina saxatilis</name>
    <dbReference type="NCBI Taxonomy" id="31220"/>
    <lineage>
        <taxon>Eukaryota</taxon>
        <taxon>Metazoa</taxon>
        <taxon>Spiralia</taxon>
        <taxon>Lophotrochozoa</taxon>
        <taxon>Mollusca</taxon>
        <taxon>Gastropoda</taxon>
        <taxon>Caenogastropoda</taxon>
        <taxon>Littorinimorpha</taxon>
        <taxon>Littorinoidea</taxon>
        <taxon>Littorinidae</taxon>
        <taxon>Littorina</taxon>
    </lineage>
</organism>
<evidence type="ECO:0000313" key="2">
    <source>
        <dbReference type="EMBL" id="KAK7099166.1"/>
    </source>
</evidence>
<accession>A0AAN9G8G5</accession>
<name>A0AAN9G8G5_9CAEN</name>
<keyword evidence="1" id="KW-0732">Signal</keyword>
<comment type="caution">
    <text evidence="2">The sequence shown here is derived from an EMBL/GenBank/DDBJ whole genome shotgun (WGS) entry which is preliminary data.</text>
</comment>
<keyword evidence="3" id="KW-1185">Reference proteome</keyword>
<dbReference type="EMBL" id="JBAMIC010000012">
    <property type="protein sequence ID" value="KAK7099166.1"/>
    <property type="molecule type" value="Genomic_DNA"/>
</dbReference>
<feature type="signal peptide" evidence="1">
    <location>
        <begin position="1"/>
        <end position="22"/>
    </location>
</feature>